<keyword evidence="3" id="KW-1185">Reference proteome</keyword>
<dbReference type="InterPro" id="IPR008939">
    <property type="entry name" value="Lytic_TGlycosylase_superhlx_U"/>
</dbReference>
<sequence length="283" mass="31166">MRGDVQAGFYQAMALAEGGRGEEAAEHWINLPDTALSPSLRQKKTQALLALSNNSLEGMPQAEALAGIRLRLRSGSLIPAEINALLSMLSEQERTQAQLHLARQALNRGSAEEAVPYLAPLQQARLGEAHQQQLHLLLLQQQLLSGKPSRQPAAAGSDPFARQKEAALRRLAAGDTVAALQQLRQLTRLTPFEEDALLLSASLHNARQETEDAYELLRQALLLNRYSIPLLEAYALQSLRMGLENYAQDALLELEISSPSERHSRFLTRYEALRESLPGAAGW</sequence>
<reference evidence="2 3" key="1">
    <citation type="journal article" date="2013" name="Genome Announc.">
        <title>Draft Genome Sequence of Cesiribacter andamanensis Strain AMV16T, Isolated from a Soil Sample from a Mud Volcano in the Andaman Islands, India.</title>
        <authorList>
            <person name="Shivaji S."/>
            <person name="Ara S."/>
            <person name="Begum Z."/>
            <person name="Srinivas T.N."/>
            <person name="Singh A."/>
            <person name="Kumar Pinnaka A."/>
        </authorList>
    </citation>
    <scope>NUCLEOTIDE SEQUENCE [LARGE SCALE GENOMIC DNA]</scope>
    <source>
        <strain evidence="2 3">AMV16</strain>
    </source>
</reference>
<accession>M7N2W6</accession>
<dbReference type="SUPFAM" id="SSF48435">
    <property type="entry name" value="Bacterial muramidases"/>
    <property type="match status" value="1"/>
</dbReference>
<proteinExistence type="predicted"/>
<dbReference type="GO" id="GO:0042597">
    <property type="term" value="C:periplasmic space"/>
    <property type="evidence" value="ECO:0007669"/>
    <property type="project" value="InterPro"/>
</dbReference>
<dbReference type="EMBL" id="AODQ01000101">
    <property type="protein sequence ID" value="EMR01632.1"/>
    <property type="molecule type" value="Genomic_DNA"/>
</dbReference>
<organism evidence="2 3">
    <name type="scientific">Cesiribacter andamanensis AMV16</name>
    <dbReference type="NCBI Taxonomy" id="1279009"/>
    <lineage>
        <taxon>Bacteria</taxon>
        <taxon>Pseudomonadati</taxon>
        <taxon>Bacteroidota</taxon>
        <taxon>Cytophagia</taxon>
        <taxon>Cytophagales</taxon>
        <taxon>Cesiribacteraceae</taxon>
        <taxon>Cesiribacter</taxon>
    </lineage>
</organism>
<dbReference type="GO" id="GO:0004553">
    <property type="term" value="F:hydrolase activity, hydrolyzing O-glycosyl compounds"/>
    <property type="evidence" value="ECO:0007669"/>
    <property type="project" value="InterPro"/>
</dbReference>
<name>M7N2W6_9BACT</name>
<evidence type="ECO:0008006" key="4">
    <source>
        <dbReference type="Google" id="ProtNLM"/>
    </source>
</evidence>
<evidence type="ECO:0000256" key="1">
    <source>
        <dbReference type="ARBA" id="ARBA00022729"/>
    </source>
</evidence>
<gene>
    <name evidence="2" type="ORF">ADICEAN_03254</name>
</gene>
<comment type="caution">
    <text evidence="2">The sequence shown here is derived from an EMBL/GenBank/DDBJ whole genome shotgun (WGS) entry which is preliminary data.</text>
</comment>
<protein>
    <recommendedName>
        <fullName evidence="4">PEP-CTERM system TPR-repeat lipoprotein</fullName>
    </recommendedName>
</protein>
<keyword evidence="1" id="KW-0732">Signal</keyword>
<dbReference type="AlphaFoldDB" id="M7N2W6"/>
<evidence type="ECO:0000313" key="3">
    <source>
        <dbReference type="Proteomes" id="UP000011910"/>
    </source>
</evidence>
<dbReference type="Proteomes" id="UP000011910">
    <property type="component" value="Unassembled WGS sequence"/>
</dbReference>
<evidence type="ECO:0000313" key="2">
    <source>
        <dbReference type="EMBL" id="EMR01632.1"/>
    </source>
</evidence>